<dbReference type="Gene3D" id="3.40.50.300">
    <property type="entry name" value="P-loop containing nucleotide triphosphate hydrolases"/>
    <property type="match status" value="1"/>
</dbReference>
<protein>
    <recommendedName>
        <fullName evidence="2">Protein RecA</fullName>
    </recommendedName>
</protein>
<dbReference type="RefSeq" id="WP_181715904.1">
    <property type="nucleotide sequence ID" value="NZ_CP091177.1"/>
</dbReference>
<keyword evidence="5" id="KW-0233">DNA recombination</keyword>
<feature type="domain" description="RecA family profile 2" evidence="6">
    <location>
        <begin position="205"/>
        <end position="275"/>
    </location>
</feature>
<evidence type="ECO:0000256" key="3">
    <source>
        <dbReference type="ARBA" id="ARBA00022741"/>
    </source>
</evidence>
<dbReference type="Pfam" id="PF00154">
    <property type="entry name" value="RecA_N"/>
    <property type="match status" value="1"/>
</dbReference>
<evidence type="ECO:0000256" key="2">
    <source>
        <dbReference type="ARBA" id="ARBA00015553"/>
    </source>
</evidence>
<dbReference type="SUPFAM" id="SSF52540">
    <property type="entry name" value="P-loop containing nucleoside triphosphate hydrolases"/>
    <property type="match status" value="1"/>
</dbReference>
<proteinExistence type="inferred from homology"/>
<dbReference type="GO" id="GO:0006310">
    <property type="term" value="P:DNA recombination"/>
    <property type="evidence" value="ECO:0007669"/>
    <property type="project" value="UniProtKB-KW"/>
</dbReference>
<keyword evidence="3" id="KW-0547">Nucleotide-binding</keyword>
<accession>A0A6M4NPW4</accession>
<evidence type="ECO:0000256" key="4">
    <source>
        <dbReference type="ARBA" id="ARBA00022840"/>
    </source>
</evidence>
<dbReference type="InterPro" id="IPR049428">
    <property type="entry name" value="RecA-like_N"/>
</dbReference>
<sequence length="339" mass="37237">MSKTASIASAIEDIFGGEPETVGVRHWLDTGYAPLNMALTGRPTEGLPSGRIVQMFGDSSAGKTVISVDLMIAAQKAGGLALFMDHERTFMKALAEARGLDMTKGHFSLQYPRTFEESITKAIKWARYIRDNELVPASAPLVVVFDSLNSMVPQSKMEKELDELKMNDKLALAACCSSVFPAMAVLAEETDCLMLFLDQIRQDPGIMFGDNTKTSGGKAPGFYSTVRIALSRKVIKKDGVELGQAITAKVVKNKVGRPFRTAQWDFMFDEDGSGFLDRIGGMVDYLIERGIIKKAGAYIEFKGKKVHRGPLVEALRKADAYDDLLEMLVEFEKANAEVE</sequence>
<dbReference type="GO" id="GO:0008094">
    <property type="term" value="F:ATP-dependent activity, acting on DNA"/>
    <property type="evidence" value="ECO:0007669"/>
    <property type="project" value="InterPro"/>
</dbReference>
<gene>
    <name evidence="7" type="primary">recA</name>
</gene>
<dbReference type="InterPro" id="IPR013765">
    <property type="entry name" value="DNA_recomb/repair_RecA"/>
</dbReference>
<name>A0A6M4NPW4_AERCA</name>
<dbReference type="PRINTS" id="PR00142">
    <property type="entry name" value="RECA"/>
</dbReference>
<dbReference type="GO" id="GO:0005524">
    <property type="term" value="F:ATP binding"/>
    <property type="evidence" value="ECO:0007669"/>
    <property type="project" value="UniProtKB-KW"/>
</dbReference>
<evidence type="ECO:0000259" key="6">
    <source>
        <dbReference type="PROSITE" id="PS50163"/>
    </source>
</evidence>
<organism evidence="7">
    <name type="scientific">Aeromonas caviae</name>
    <name type="common">Aeromonas punctata</name>
    <dbReference type="NCBI Taxonomy" id="648"/>
    <lineage>
        <taxon>Bacteria</taxon>
        <taxon>Pseudomonadati</taxon>
        <taxon>Pseudomonadota</taxon>
        <taxon>Gammaproteobacteria</taxon>
        <taxon>Aeromonadales</taxon>
        <taxon>Aeromonadaceae</taxon>
        <taxon>Aeromonas</taxon>
    </lineage>
</organism>
<dbReference type="AlphaFoldDB" id="A0A6M4NPW4"/>
<evidence type="ECO:0000256" key="1">
    <source>
        <dbReference type="ARBA" id="ARBA00009391"/>
    </source>
</evidence>
<dbReference type="GO" id="GO:0005829">
    <property type="term" value="C:cytosol"/>
    <property type="evidence" value="ECO:0007669"/>
    <property type="project" value="TreeGrafter"/>
</dbReference>
<dbReference type="InterPro" id="IPR027417">
    <property type="entry name" value="P-loop_NTPase"/>
</dbReference>
<dbReference type="EMBL" id="MN629346">
    <property type="protein sequence ID" value="QJR99781.1"/>
    <property type="molecule type" value="Genomic_DNA"/>
</dbReference>
<geneLocation type="plasmid" evidence="7">
    <name>p717068-IMP</name>
</geneLocation>
<dbReference type="GO" id="GO:0003697">
    <property type="term" value="F:single-stranded DNA binding"/>
    <property type="evidence" value="ECO:0007669"/>
    <property type="project" value="InterPro"/>
</dbReference>
<evidence type="ECO:0000256" key="5">
    <source>
        <dbReference type="ARBA" id="ARBA00023172"/>
    </source>
</evidence>
<keyword evidence="4" id="KW-0067">ATP-binding</keyword>
<dbReference type="GO" id="GO:0006281">
    <property type="term" value="P:DNA repair"/>
    <property type="evidence" value="ECO:0007669"/>
    <property type="project" value="InterPro"/>
</dbReference>
<comment type="similarity">
    <text evidence="1">Belongs to the RecA family.</text>
</comment>
<reference evidence="7" key="1">
    <citation type="submission" date="2019-10" db="EMBL/GenBank/DDBJ databases">
        <authorList>
            <person name="Zhou D."/>
            <person name="Cheng Q."/>
        </authorList>
    </citation>
    <scope>NUCLEOTIDE SEQUENCE</scope>
    <source>
        <strain evidence="7">1507-17068</strain>
        <plasmid evidence="7">p717068-IMP</plasmid>
    </source>
</reference>
<dbReference type="InterPro" id="IPR020587">
    <property type="entry name" value="RecA_monomer-monomer_interface"/>
</dbReference>
<dbReference type="PANTHER" id="PTHR45900">
    <property type="entry name" value="RECA"/>
    <property type="match status" value="1"/>
</dbReference>
<dbReference type="PROSITE" id="PS50163">
    <property type="entry name" value="RECA_3"/>
    <property type="match status" value="1"/>
</dbReference>
<dbReference type="PANTHER" id="PTHR45900:SF1">
    <property type="entry name" value="MITOCHONDRIAL DNA REPAIR PROTEIN RECA HOMOLOG-RELATED"/>
    <property type="match status" value="1"/>
</dbReference>
<keyword evidence="7" id="KW-0614">Plasmid</keyword>
<evidence type="ECO:0000313" key="7">
    <source>
        <dbReference type="EMBL" id="QJR99781.1"/>
    </source>
</evidence>